<dbReference type="Proteomes" id="UP000294673">
    <property type="component" value="Segment"/>
</dbReference>
<keyword evidence="2" id="KW-1185">Reference proteome</keyword>
<dbReference type="EMBL" id="MK327938">
    <property type="protein sequence ID" value="QBO63999.1"/>
    <property type="molecule type" value="Genomic_DNA"/>
</dbReference>
<evidence type="ECO:0000313" key="1">
    <source>
        <dbReference type="EMBL" id="QBO63999.1"/>
    </source>
</evidence>
<sequence length="345" mass="39416">MDQLPGLDNITYSASLVLNRHVIAVTSGIVPWESIMQSPCSLLLRVQHTNVPVHKPFVYPEREDKWLKMVEGPLHWTTIADEEGLTDQEKDDVFLSVRNLAAFVVASRMDTHEERVTEIDSKLRYLLANPAREPYAKEEVDGVLFEYYQFEVSNGDLGSTMVPTARLGQVSDLIRNDWLYRTHPVFFAKGDQPLITAAFIAGYNKETDKGEIYLAVYRGHIPISTGGKLQFWGIDFTILDCGLLLRDKRALTLLDYNFQDLTVMDLKQAVPIMEYPTKTGVKNFIAAAEESPLGTWHVSLQYNGTEWYRDKHAPEVDTALKERLLRELERFVAMEKMNNDVNDEQ</sequence>
<proteinExistence type="predicted"/>
<name>A0A482GKS7_BPGOS</name>
<organism evidence="1 2">
    <name type="scientific">Escherichia phage vB_EcoM_Goslar</name>
    <dbReference type="NCBI Taxonomy" id="2502409"/>
    <lineage>
        <taxon>Viruses</taxon>
        <taxon>Duplodnaviria</taxon>
        <taxon>Heunggongvirae</taxon>
        <taxon>Uroviricota</taxon>
        <taxon>Caudoviricetes</taxon>
        <taxon>Chimalliviridae</taxon>
        <taxon>Goslarvirus</taxon>
        <taxon>Goslarvirus goslar</taxon>
    </lineage>
</organism>
<reference evidence="1 2" key="1">
    <citation type="submission" date="2018-12" db="EMBL/GenBank/DDBJ databases">
        <title>Still something new to discover - new insights into E. coli phage diversity and taxonomy.</title>
        <authorList>
            <person name="Korf I.H.E."/>
            <person name="Adriaennsens E."/>
            <person name="Dreiseikelmann B."/>
            <person name="Kropinski A."/>
            <person name="Nimtz M."/>
            <person name="Meier-Kolthoff J.P."/>
            <person name="Rohde M."/>
            <person name="van Raaij M."/>
            <person name="Wittmann J."/>
        </authorList>
    </citation>
    <scope>NUCLEOTIDE SEQUENCE [LARGE SCALE GENOMIC DNA]</scope>
</reference>
<evidence type="ECO:0000313" key="2">
    <source>
        <dbReference type="Proteomes" id="UP000294673"/>
    </source>
</evidence>
<accession>A0A482GKS7</accession>
<organismHost>
    <name type="scientific">Escherichia coli</name>
    <dbReference type="NCBI Taxonomy" id="562"/>
</organismHost>
<protein>
    <submittedName>
        <fullName evidence="1">Uncharacterized protein</fullName>
    </submittedName>
</protein>
<gene>
    <name evidence="1" type="ORF">Goslar_00207</name>
</gene>